<dbReference type="Pfam" id="PF01202">
    <property type="entry name" value="SKI"/>
    <property type="match status" value="1"/>
</dbReference>
<name>K1T757_9ZZZZ</name>
<dbReference type="EC" id="2.7.1.71" evidence="1"/>
<dbReference type="PRINTS" id="PR01100">
    <property type="entry name" value="SHIKIMTKNASE"/>
</dbReference>
<dbReference type="InterPro" id="IPR031322">
    <property type="entry name" value="Shikimate/glucono_kinase"/>
</dbReference>
<dbReference type="AlphaFoldDB" id="K1T757"/>
<keyword evidence="1" id="KW-0808">Transferase</keyword>
<dbReference type="GO" id="GO:0004765">
    <property type="term" value="F:shikimate kinase activity"/>
    <property type="evidence" value="ECO:0007669"/>
    <property type="project" value="UniProtKB-EC"/>
</dbReference>
<dbReference type="EMBL" id="AJWZ01005157">
    <property type="protein sequence ID" value="EKC63364.1"/>
    <property type="molecule type" value="Genomic_DNA"/>
</dbReference>
<accession>K1T757</accession>
<feature type="non-terminal residue" evidence="1">
    <location>
        <position position="39"/>
    </location>
</feature>
<evidence type="ECO:0000313" key="1">
    <source>
        <dbReference type="EMBL" id="EKC63364.1"/>
    </source>
</evidence>
<organism evidence="1">
    <name type="scientific">human gut metagenome</name>
    <dbReference type="NCBI Taxonomy" id="408170"/>
    <lineage>
        <taxon>unclassified sequences</taxon>
        <taxon>metagenomes</taxon>
        <taxon>organismal metagenomes</taxon>
    </lineage>
</organism>
<comment type="caution">
    <text evidence="1">The sequence shown here is derived from an EMBL/GenBank/DDBJ whole genome shotgun (WGS) entry which is preliminary data.</text>
</comment>
<protein>
    <submittedName>
        <fullName evidence="1">Shikimate kinase</fullName>
        <ecNumber evidence="1">2.7.1.71</ecNumber>
    </submittedName>
</protein>
<gene>
    <name evidence="1" type="ORF">OBE_07502</name>
</gene>
<reference evidence="1" key="1">
    <citation type="journal article" date="2013" name="Environ. Microbiol.">
        <title>Microbiota from the distal guts of lean and obese adolescents exhibit partial functional redundancy besides clear differences in community structure.</title>
        <authorList>
            <person name="Ferrer M."/>
            <person name="Ruiz A."/>
            <person name="Lanza F."/>
            <person name="Haange S.B."/>
            <person name="Oberbach A."/>
            <person name="Till H."/>
            <person name="Bargiela R."/>
            <person name="Campoy C."/>
            <person name="Segura M.T."/>
            <person name="Richter M."/>
            <person name="von Bergen M."/>
            <person name="Seifert J."/>
            <person name="Suarez A."/>
        </authorList>
    </citation>
    <scope>NUCLEOTIDE SEQUENCE</scope>
</reference>
<sequence>MRPVYLCGFMGCGKSHIGRMLARECTAVFIDLDRYIVDN</sequence>
<proteinExistence type="predicted"/>
<dbReference type="InterPro" id="IPR027417">
    <property type="entry name" value="P-loop_NTPase"/>
</dbReference>
<dbReference type="SUPFAM" id="SSF52540">
    <property type="entry name" value="P-loop containing nucleoside triphosphate hydrolases"/>
    <property type="match status" value="1"/>
</dbReference>
<dbReference type="Gene3D" id="3.40.50.300">
    <property type="entry name" value="P-loop containing nucleotide triphosphate hydrolases"/>
    <property type="match status" value="1"/>
</dbReference>
<keyword evidence="1" id="KW-0418">Kinase</keyword>